<evidence type="ECO:0000259" key="3">
    <source>
        <dbReference type="SMART" id="SM00406"/>
    </source>
</evidence>
<dbReference type="PANTHER" id="PTHR23268">
    <property type="entry name" value="T-CELL RECEPTOR BETA CHAIN"/>
    <property type="match status" value="1"/>
</dbReference>
<dbReference type="Pfam" id="PF07686">
    <property type="entry name" value="V-set"/>
    <property type="match status" value="1"/>
</dbReference>
<dbReference type="STRING" id="43700.ENSMALP00000027475"/>
<reference evidence="4" key="2">
    <citation type="submission" date="2025-09" db="UniProtKB">
        <authorList>
            <consortium name="Ensembl"/>
        </authorList>
    </citation>
    <scope>IDENTIFICATION</scope>
</reference>
<dbReference type="SUPFAM" id="SSF48726">
    <property type="entry name" value="Immunoglobulin"/>
    <property type="match status" value="1"/>
</dbReference>
<organism evidence="4 5">
    <name type="scientific">Monopterus albus</name>
    <name type="common">Swamp eel</name>
    <dbReference type="NCBI Taxonomy" id="43700"/>
    <lineage>
        <taxon>Eukaryota</taxon>
        <taxon>Metazoa</taxon>
        <taxon>Chordata</taxon>
        <taxon>Craniata</taxon>
        <taxon>Vertebrata</taxon>
        <taxon>Euteleostomi</taxon>
        <taxon>Actinopterygii</taxon>
        <taxon>Neopterygii</taxon>
        <taxon>Teleostei</taxon>
        <taxon>Neoteleostei</taxon>
        <taxon>Acanthomorphata</taxon>
        <taxon>Anabantaria</taxon>
        <taxon>Synbranchiformes</taxon>
        <taxon>Synbranchidae</taxon>
        <taxon>Monopterus</taxon>
    </lineage>
</organism>
<accession>A0A3Q3K3P8</accession>
<dbReference type="GO" id="GO:0007166">
    <property type="term" value="P:cell surface receptor signaling pathway"/>
    <property type="evidence" value="ECO:0007669"/>
    <property type="project" value="TreeGrafter"/>
</dbReference>
<keyword evidence="1" id="KW-0732">Signal</keyword>
<dbReference type="Proteomes" id="UP000261600">
    <property type="component" value="Unplaced"/>
</dbReference>
<dbReference type="SMART" id="SM00406">
    <property type="entry name" value="IGv"/>
    <property type="match status" value="1"/>
</dbReference>
<dbReference type="InterPro" id="IPR050413">
    <property type="entry name" value="TCR_beta_variable"/>
</dbReference>
<proteinExistence type="predicted"/>
<protein>
    <recommendedName>
        <fullName evidence="3">Immunoglobulin V-set domain-containing protein</fullName>
    </recommendedName>
</protein>
<name>A0A3Q3K3P8_MONAL</name>
<dbReference type="AlphaFoldDB" id="A0A3Q3K3P8"/>
<dbReference type="Ensembl" id="ENSMALT00000027980.1">
    <property type="protein sequence ID" value="ENSMALP00000027475.1"/>
    <property type="gene ID" value="ENSMALG00000019074.1"/>
</dbReference>
<dbReference type="InterPro" id="IPR013783">
    <property type="entry name" value="Ig-like_fold"/>
</dbReference>
<dbReference type="Gene3D" id="2.60.40.10">
    <property type="entry name" value="Immunoglobulins"/>
    <property type="match status" value="1"/>
</dbReference>
<dbReference type="PANTHER" id="PTHR23268:SF28">
    <property type="entry name" value="T CELL RECEPTOR BETA VARIABLE 19"/>
    <property type="match status" value="1"/>
</dbReference>
<dbReference type="GO" id="GO:0005886">
    <property type="term" value="C:plasma membrane"/>
    <property type="evidence" value="ECO:0007669"/>
    <property type="project" value="TreeGrafter"/>
</dbReference>
<evidence type="ECO:0000313" key="5">
    <source>
        <dbReference type="Proteomes" id="UP000261600"/>
    </source>
</evidence>
<reference evidence="4" key="1">
    <citation type="submission" date="2025-08" db="UniProtKB">
        <authorList>
            <consortium name="Ensembl"/>
        </authorList>
    </citation>
    <scope>IDENTIFICATION</scope>
</reference>
<feature type="domain" description="Immunoglobulin V-set" evidence="3">
    <location>
        <begin position="27"/>
        <end position="106"/>
    </location>
</feature>
<dbReference type="GO" id="GO:0002376">
    <property type="term" value="P:immune system process"/>
    <property type="evidence" value="ECO:0007669"/>
    <property type="project" value="UniProtKB-KW"/>
</dbReference>
<evidence type="ECO:0000313" key="4">
    <source>
        <dbReference type="Ensembl" id="ENSMALP00000027475.1"/>
    </source>
</evidence>
<dbReference type="InterPro" id="IPR036179">
    <property type="entry name" value="Ig-like_dom_sf"/>
</dbReference>
<keyword evidence="5" id="KW-1185">Reference proteome</keyword>
<dbReference type="InterPro" id="IPR013106">
    <property type="entry name" value="Ig_V-set"/>
</dbReference>
<keyword evidence="2" id="KW-0391">Immunity</keyword>
<evidence type="ECO:0000256" key="1">
    <source>
        <dbReference type="ARBA" id="ARBA00022729"/>
    </source>
</evidence>
<evidence type="ECO:0000256" key="2">
    <source>
        <dbReference type="ARBA" id="ARBA00022859"/>
    </source>
</evidence>
<sequence>FWSRLVCVCVKGVRQTPTDLLRDINDKVKLTCKHSIDSYDTVLWYHRSGRDTSLKLVGYTSYSSVQVVENPYQGHFNVSGNGDSEAFLHLLKLRHPEDSGHYFCAAYICTMTEKTHNLLQKHSSYPVHLV</sequence>
<dbReference type="CDD" id="cd00099">
    <property type="entry name" value="IgV"/>
    <property type="match status" value="1"/>
</dbReference>